<evidence type="ECO:0000256" key="1">
    <source>
        <dbReference type="SAM" id="Phobius"/>
    </source>
</evidence>
<feature type="transmembrane region" description="Helical" evidence="1">
    <location>
        <begin position="12"/>
        <end position="31"/>
    </location>
</feature>
<keyword evidence="1" id="KW-0472">Membrane</keyword>
<protein>
    <submittedName>
        <fullName evidence="2">Uncharacterized protein</fullName>
    </submittedName>
</protein>
<accession>A0A2H0V4B4</accession>
<keyword evidence="1" id="KW-0812">Transmembrane</keyword>
<sequence>MLESGDVLNYVIAGSVVLFTIFLCILLFNIIKLLRQANRAVDEVRRKIEAVHELISGGFSKFGMMSEVAKYALGHFMGEKKKTQTTKARKTTKNKK</sequence>
<reference evidence="3" key="1">
    <citation type="submission" date="2017-09" db="EMBL/GenBank/DDBJ databases">
        <title>Depth-based differentiation of microbial function through sediment-hosted aquifers and enrichment of novel symbionts in the deep terrestrial subsurface.</title>
        <authorList>
            <person name="Probst A.J."/>
            <person name="Ladd B."/>
            <person name="Jarett J.K."/>
            <person name="Geller-Mcgrath D.E."/>
            <person name="Sieber C.M.K."/>
            <person name="Emerson J.B."/>
            <person name="Anantharaman K."/>
            <person name="Thomas B.C."/>
            <person name="Malmstrom R."/>
            <person name="Stieglmeier M."/>
            <person name="Klingl A."/>
            <person name="Woyke T."/>
            <person name="Ryan C.M."/>
            <person name="Banfield J.F."/>
        </authorList>
    </citation>
    <scope>NUCLEOTIDE SEQUENCE [LARGE SCALE GENOMIC DNA]</scope>
</reference>
<keyword evidence="1" id="KW-1133">Transmembrane helix</keyword>
<comment type="caution">
    <text evidence="2">The sequence shown here is derived from an EMBL/GenBank/DDBJ whole genome shotgun (WGS) entry which is preliminary data.</text>
</comment>
<gene>
    <name evidence="2" type="ORF">COT97_04145</name>
</gene>
<evidence type="ECO:0000313" key="2">
    <source>
        <dbReference type="EMBL" id="PIR93888.1"/>
    </source>
</evidence>
<evidence type="ECO:0000313" key="3">
    <source>
        <dbReference type="Proteomes" id="UP000229901"/>
    </source>
</evidence>
<organism evidence="2 3">
    <name type="scientific">Candidatus Falkowbacteria bacterium CG10_big_fil_rev_8_21_14_0_10_39_11</name>
    <dbReference type="NCBI Taxonomy" id="1974565"/>
    <lineage>
        <taxon>Bacteria</taxon>
        <taxon>Candidatus Falkowiibacteriota</taxon>
    </lineage>
</organism>
<dbReference type="Proteomes" id="UP000229901">
    <property type="component" value="Unassembled WGS sequence"/>
</dbReference>
<proteinExistence type="predicted"/>
<dbReference type="EMBL" id="PFAP01000031">
    <property type="protein sequence ID" value="PIR93888.1"/>
    <property type="molecule type" value="Genomic_DNA"/>
</dbReference>
<name>A0A2H0V4B4_9BACT</name>
<dbReference type="AlphaFoldDB" id="A0A2H0V4B4"/>